<proteinExistence type="predicted"/>
<feature type="transmembrane region" description="Helical" evidence="1">
    <location>
        <begin position="6"/>
        <end position="22"/>
    </location>
</feature>
<keyword evidence="1" id="KW-0472">Membrane</keyword>
<evidence type="ECO:0000313" key="3">
    <source>
        <dbReference type="Proteomes" id="UP001208689"/>
    </source>
</evidence>
<feature type="transmembrane region" description="Helical" evidence="1">
    <location>
        <begin position="208"/>
        <end position="229"/>
    </location>
</feature>
<dbReference type="Proteomes" id="UP001208689">
    <property type="component" value="Chromosome"/>
</dbReference>
<keyword evidence="3" id="KW-1185">Reference proteome</keyword>
<evidence type="ECO:0000313" key="2">
    <source>
        <dbReference type="EMBL" id="UYP45009.1"/>
    </source>
</evidence>
<name>A0ABY6HNB7_9ARCH</name>
<sequence>MPTFGHIVYGLCVLIPILYFARERFSYKLAFIFLMTNIFGPDITFLFGFIETGVHYIIGYIIVSIPLALVFSYISRFKMERSSKGFPLTIMDEGIKEISWKNAFCASAAGGISHFFIDQMFHRELEMHVFPGIDLQLQDIMEWSGDLYHTMNPIMVIGEAIVVGMIIFSLFYLRKGYKETFIVFGIGTVLSIVLMLISTEIYGGEREYAVIFCCVIYFLIPMFLLFYAARDVLDHPVEAAIPSKMPAKTRLNIISSISLLLGVIMLAYGVVALTMSDVLVDLIGDSMDVTGTQLEILGIYYGSISLILVIGSIGLFFKNRICRYMVIFSSTYFLIFAFPLGIAFFLFEKDVKALFVKEE</sequence>
<feature type="transmembrane region" description="Helical" evidence="1">
    <location>
        <begin position="154"/>
        <end position="173"/>
    </location>
</feature>
<feature type="transmembrane region" description="Helical" evidence="1">
    <location>
        <begin position="250"/>
        <end position="276"/>
    </location>
</feature>
<dbReference type="EMBL" id="CP104013">
    <property type="protein sequence ID" value="UYP45009.1"/>
    <property type="molecule type" value="Genomic_DNA"/>
</dbReference>
<evidence type="ECO:0000256" key="1">
    <source>
        <dbReference type="SAM" id="Phobius"/>
    </source>
</evidence>
<feature type="transmembrane region" description="Helical" evidence="1">
    <location>
        <begin position="180"/>
        <end position="202"/>
    </location>
</feature>
<keyword evidence="1" id="KW-1133">Transmembrane helix</keyword>
<reference evidence="2" key="1">
    <citation type="submission" date="2022-09" db="EMBL/GenBank/DDBJ databases">
        <title>Actin cytoskeleton and complex cell architecture in an #Asgard archaeon.</title>
        <authorList>
            <person name="Ponce Toledo R.I."/>
            <person name="Schleper C."/>
            <person name="Rodrigues Oliveira T."/>
            <person name="Wollweber F."/>
            <person name="Xu J."/>
            <person name="Rittmann S."/>
            <person name="Klingl A."/>
            <person name="Pilhofer M."/>
        </authorList>
    </citation>
    <scope>NUCLEOTIDE SEQUENCE</scope>
    <source>
        <strain evidence="2">B-35</strain>
    </source>
</reference>
<feature type="transmembrane region" description="Helical" evidence="1">
    <location>
        <begin position="29"/>
        <end position="50"/>
    </location>
</feature>
<accession>A0ABY6HNB7</accession>
<keyword evidence="1" id="KW-0812">Transmembrane</keyword>
<feature type="transmembrane region" description="Helical" evidence="1">
    <location>
        <begin position="296"/>
        <end position="317"/>
    </location>
</feature>
<feature type="transmembrane region" description="Helical" evidence="1">
    <location>
        <begin position="56"/>
        <end position="77"/>
    </location>
</feature>
<gene>
    <name evidence="2" type="ORF">NEF87_001294</name>
</gene>
<feature type="transmembrane region" description="Helical" evidence="1">
    <location>
        <begin position="98"/>
        <end position="117"/>
    </location>
</feature>
<feature type="transmembrane region" description="Helical" evidence="1">
    <location>
        <begin position="324"/>
        <end position="347"/>
    </location>
</feature>
<protein>
    <recommendedName>
        <fullName evidence="4">DUF4184 family protein</fullName>
    </recommendedName>
</protein>
<organism evidence="2 3">
    <name type="scientific">Candidatus Lokiarchaeum ossiferum</name>
    <dbReference type="NCBI Taxonomy" id="2951803"/>
    <lineage>
        <taxon>Archaea</taxon>
        <taxon>Promethearchaeati</taxon>
        <taxon>Promethearchaeota</taxon>
        <taxon>Promethearchaeia</taxon>
        <taxon>Promethearchaeales</taxon>
        <taxon>Promethearchaeaceae</taxon>
        <taxon>Candidatus Lokiarchaeum</taxon>
    </lineage>
</organism>
<evidence type="ECO:0008006" key="4">
    <source>
        <dbReference type="Google" id="ProtNLM"/>
    </source>
</evidence>